<keyword evidence="1 7" id="KW-0808">Transferase</keyword>
<dbReference type="InterPro" id="IPR050406">
    <property type="entry name" value="FGGY_Carb_Kinase"/>
</dbReference>
<reference evidence="7" key="1">
    <citation type="submission" date="2019-08" db="EMBL/GenBank/DDBJ databases">
        <authorList>
            <person name="Kucharzyk K."/>
            <person name="Murdoch R.W."/>
            <person name="Higgins S."/>
            <person name="Loffler F."/>
        </authorList>
    </citation>
    <scope>NUCLEOTIDE SEQUENCE</scope>
</reference>
<dbReference type="EMBL" id="VSSQ01003394">
    <property type="protein sequence ID" value="MPM20487.1"/>
    <property type="molecule type" value="Genomic_DNA"/>
</dbReference>
<evidence type="ECO:0000256" key="2">
    <source>
        <dbReference type="ARBA" id="ARBA00022741"/>
    </source>
</evidence>
<feature type="domain" description="Carbohydrate kinase FGGY N-terminal" evidence="5">
    <location>
        <begin position="3"/>
        <end position="247"/>
    </location>
</feature>
<evidence type="ECO:0000259" key="5">
    <source>
        <dbReference type="Pfam" id="PF00370"/>
    </source>
</evidence>
<dbReference type="InterPro" id="IPR018485">
    <property type="entry name" value="FGGY_C"/>
</dbReference>
<protein>
    <submittedName>
        <fullName evidence="7">Xylulose kinase</fullName>
        <ecNumber evidence="7">2.7.1.17</ecNumber>
    </submittedName>
</protein>
<name>A0A644XX29_9ZZZZ</name>
<evidence type="ECO:0000256" key="3">
    <source>
        <dbReference type="ARBA" id="ARBA00022777"/>
    </source>
</evidence>
<keyword evidence="4" id="KW-0067">ATP-binding</keyword>
<dbReference type="Gene3D" id="3.30.420.40">
    <property type="match status" value="2"/>
</dbReference>
<gene>
    <name evidence="7" type="primary">xylB_15</name>
    <name evidence="7" type="ORF">SDC9_66917</name>
</gene>
<dbReference type="InterPro" id="IPR006000">
    <property type="entry name" value="Xylulokinase"/>
</dbReference>
<evidence type="ECO:0000259" key="6">
    <source>
        <dbReference type="Pfam" id="PF02782"/>
    </source>
</evidence>
<dbReference type="GO" id="GO:0005997">
    <property type="term" value="P:xylulose metabolic process"/>
    <property type="evidence" value="ECO:0007669"/>
    <property type="project" value="InterPro"/>
</dbReference>
<organism evidence="7">
    <name type="scientific">bioreactor metagenome</name>
    <dbReference type="NCBI Taxonomy" id="1076179"/>
    <lineage>
        <taxon>unclassified sequences</taxon>
        <taxon>metagenomes</taxon>
        <taxon>ecological metagenomes</taxon>
    </lineage>
</organism>
<comment type="caution">
    <text evidence="7">The sequence shown here is derived from an EMBL/GenBank/DDBJ whole genome shotgun (WGS) entry which is preliminary data.</text>
</comment>
<dbReference type="SUPFAM" id="SSF53067">
    <property type="entry name" value="Actin-like ATPase domain"/>
    <property type="match status" value="2"/>
</dbReference>
<dbReference type="CDD" id="cd07808">
    <property type="entry name" value="ASKHA_NBD_FGGY_EcXK-like"/>
    <property type="match status" value="1"/>
</dbReference>
<dbReference type="InterPro" id="IPR018484">
    <property type="entry name" value="FGGY_N"/>
</dbReference>
<dbReference type="PANTHER" id="PTHR43095:SF5">
    <property type="entry name" value="XYLULOSE KINASE"/>
    <property type="match status" value="1"/>
</dbReference>
<feature type="domain" description="Carbohydrate kinase FGGY C-terminal" evidence="6">
    <location>
        <begin position="258"/>
        <end position="441"/>
    </location>
</feature>
<dbReference type="EC" id="2.7.1.17" evidence="7"/>
<dbReference type="Pfam" id="PF00370">
    <property type="entry name" value="FGGY_N"/>
    <property type="match status" value="1"/>
</dbReference>
<dbReference type="PANTHER" id="PTHR43095">
    <property type="entry name" value="SUGAR KINASE"/>
    <property type="match status" value="1"/>
</dbReference>
<dbReference type="GO" id="GO:0005524">
    <property type="term" value="F:ATP binding"/>
    <property type="evidence" value="ECO:0007669"/>
    <property type="project" value="UniProtKB-KW"/>
</dbReference>
<dbReference type="NCBIfam" id="TIGR01312">
    <property type="entry name" value="XylB"/>
    <property type="match status" value="1"/>
</dbReference>
<evidence type="ECO:0000313" key="7">
    <source>
        <dbReference type="EMBL" id="MPM20487.1"/>
    </source>
</evidence>
<dbReference type="PIRSF" id="PIRSF000538">
    <property type="entry name" value="GlpK"/>
    <property type="match status" value="1"/>
</dbReference>
<proteinExistence type="predicted"/>
<keyword evidence="3 7" id="KW-0418">Kinase</keyword>
<dbReference type="GO" id="GO:0004856">
    <property type="term" value="F:D-xylulokinase activity"/>
    <property type="evidence" value="ECO:0007669"/>
    <property type="project" value="UniProtKB-EC"/>
</dbReference>
<dbReference type="AlphaFoldDB" id="A0A644XX29"/>
<evidence type="ECO:0000256" key="1">
    <source>
        <dbReference type="ARBA" id="ARBA00022679"/>
    </source>
</evidence>
<sequence length="503" mass="54922">MAYYMGVDVGTSSLKTILADEKGVVLAGCAKNYQFSSPCSGYAEQDPEEWWSAAVETIRAVLKETHLSGDQIEGIGFSGQMHGLVALGAHGEPVRRAILHCDARSTRQLAEITRTLGPQGVRDELMNPVFTGFLLPSLLWVRDEEPENYAKIEKVCLPKDYIKFRLTGELTSDYSDAGATLAFDLKNSCWNKKILKAFHLPGEWFPPCYDSYAAVGTVSPAAAAQTGLSTRTKVVAGGGDQVMQRLGNGAVDDTAATLNIGTSGQVCFQSAAPLLNPTLNTNMFYGFDKNTWILYGAIMNAGLSLSWWRSIIRNKSYDALNASVEKVPVGSRGLIFLPYLNGERTPHLNPNISGAFIGANLDTTRACMSRAVMEGVTYALYQCLEICRSLDLHADVLISSGGGSRSRVWRQIQADVFGIPLKVAQSEEQACLGACVCAAVGCGQYASVAQACRAMVRYHDWMVEPIAENHERYQEFYQLFKEIYSSSGGVLEKAALMGRRYIE</sequence>
<dbReference type="InterPro" id="IPR000577">
    <property type="entry name" value="Carb_kinase_FGGY"/>
</dbReference>
<dbReference type="InterPro" id="IPR043129">
    <property type="entry name" value="ATPase_NBD"/>
</dbReference>
<keyword evidence="2" id="KW-0547">Nucleotide-binding</keyword>
<evidence type="ECO:0000256" key="4">
    <source>
        <dbReference type="ARBA" id="ARBA00022840"/>
    </source>
</evidence>
<dbReference type="Pfam" id="PF02782">
    <property type="entry name" value="FGGY_C"/>
    <property type="match status" value="1"/>
</dbReference>
<accession>A0A644XX29</accession>